<keyword evidence="3" id="KW-1185">Reference proteome</keyword>
<evidence type="ECO:0000256" key="1">
    <source>
        <dbReference type="PROSITE-ProRule" id="PRU00259"/>
    </source>
</evidence>
<evidence type="ECO:0000313" key="3">
    <source>
        <dbReference type="Proteomes" id="UP000237271"/>
    </source>
</evidence>
<accession>A0A2P4XN24</accession>
<name>A0A2P4XN24_9STRA</name>
<feature type="repeat" description="ARM" evidence="1">
    <location>
        <begin position="684"/>
        <end position="716"/>
    </location>
</feature>
<reference evidence="2 3" key="1">
    <citation type="journal article" date="2017" name="Genome Biol. Evol.">
        <title>Phytophthora megakarya and P. palmivora, closely related causal agents of cacao black pod rot, underwent increases in genome sizes and gene numbers by different mechanisms.</title>
        <authorList>
            <person name="Ali S.S."/>
            <person name="Shao J."/>
            <person name="Lary D.J."/>
            <person name="Kronmiller B."/>
            <person name="Shen D."/>
            <person name="Strem M.D."/>
            <person name="Amoako-Attah I."/>
            <person name="Akrofi A.Y."/>
            <person name="Begoude B.A."/>
            <person name="Ten Hoopen G.M."/>
            <person name="Coulibaly K."/>
            <person name="Kebe B.I."/>
            <person name="Melnick R.L."/>
            <person name="Guiltinan M.J."/>
            <person name="Tyler B.M."/>
            <person name="Meinhardt L.W."/>
            <person name="Bailey B.A."/>
        </authorList>
    </citation>
    <scope>NUCLEOTIDE SEQUENCE [LARGE SCALE GENOMIC DNA]</scope>
    <source>
        <strain evidence="3">sbr112.9</strain>
    </source>
</reference>
<protein>
    <submittedName>
        <fullName evidence="2">Uncharacterized protein</fullName>
    </submittedName>
</protein>
<dbReference type="Proteomes" id="UP000237271">
    <property type="component" value="Unassembled WGS sequence"/>
</dbReference>
<dbReference type="InterPro" id="IPR011989">
    <property type="entry name" value="ARM-like"/>
</dbReference>
<dbReference type="AlphaFoldDB" id="A0A2P4XN24"/>
<dbReference type="EMBL" id="NCKW01009499">
    <property type="protein sequence ID" value="POM66953.1"/>
    <property type="molecule type" value="Genomic_DNA"/>
</dbReference>
<dbReference type="OrthoDB" id="206755at2759"/>
<dbReference type="PANTHER" id="PTHR23315">
    <property type="entry name" value="U BOX DOMAIN-CONTAINING"/>
    <property type="match status" value="1"/>
</dbReference>
<feature type="repeat" description="ARM" evidence="1">
    <location>
        <begin position="765"/>
        <end position="807"/>
    </location>
</feature>
<dbReference type="PROSITE" id="PS50176">
    <property type="entry name" value="ARM_REPEAT"/>
    <property type="match status" value="4"/>
</dbReference>
<proteinExistence type="predicted"/>
<dbReference type="Gene3D" id="1.25.10.10">
    <property type="entry name" value="Leucine-rich Repeat Variant"/>
    <property type="match status" value="4"/>
</dbReference>
<comment type="caution">
    <text evidence="2">The sequence shown here is derived from an EMBL/GenBank/DDBJ whole genome shotgun (WGS) entry which is preliminary data.</text>
</comment>
<gene>
    <name evidence="2" type="ORF">PHPALM_17112</name>
</gene>
<organism evidence="2 3">
    <name type="scientific">Phytophthora palmivora</name>
    <dbReference type="NCBI Taxonomy" id="4796"/>
    <lineage>
        <taxon>Eukaryota</taxon>
        <taxon>Sar</taxon>
        <taxon>Stramenopiles</taxon>
        <taxon>Oomycota</taxon>
        <taxon>Peronosporomycetes</taxon>
        <taxon>Peronosporales</taxon>
        <taxon>Peronosporaceae</taxon>
        <taxon>Phytophthora</taxon>
    </lineage>
</organism>
<dbReference type="InterPro" id="IPR016024">
    <property type="entry name" value="ARM-type_fold"/>
</dbReference>
<dbReference type="SMART" id="SM00185">
    <property type="entry name" value="ARM"/>
    <property type="match status" value="7"/>
</dbReference>
<dbReference type="SUPFAM" id="SSF48371">
    <property type="entry name" value="ARM repeat"/>
    <property type="match status" value="2"/>
</dbReference>
<feature type="repeat" description="ARM" evidence="1">
    <location>
        <begin position="643"/>
        <end position="685"/>
    </location>
</feature>
<dbReference type="InterPro" id="IPR000225">
    <property type="entry name" value="Armadillo"/>
</dbReference>
<feature type="repeat" description="ARM" evidence="1">
    <location>
        <begin position="559"/>
        <end position="601"/>
    </location>
</feature>
<dbReference type="Pfam" id="PF13513">
    <property type="entry name" value="HEAT_EZ"/>
    <property type="match status" value="1"/>
</dbReference>
<sequence>MDFPLCVMDGLREIYNLVDVIHRQRRVNRKTYLRLVEIYVELQMSESLLLNARLQRTDAIGRFTKVVDTFYMYLRKYHDMRWHGRIFKQAAMEEERVKVVDEIDRLLKILNLTSNIAVIKGEAVASTNALKLFSRLKHIHGDIKFTHGHIHAALLADRHQIELTRTKKMPEPEPVVEHKKRASILRTNSSVLMSVEKDDTLPTFEKNSTGEAIQLPETILENVEGGDQSASYDEEEEKAPVTVNAELVQGTPDVMVGATLPMDELKNSGPENVMENSLYEMEEKAPLCFKLELVSIDDEEICSSILETEEIKKDELKLRITDEKFGTNNCKIIKKGTTVDVVEDKNEQTSPLVNTFTGEVEETRDRSQRLQYSTSSTAEDPSVPLLIQLLGSNDATSQQKEEALLRLLRKCINNNNRVQIYKTKGIPVLAHLVRSSDNFFTQLYALHCLSWFTFSYSKMRESEFVELQRCVRHPTHPEILSLLHELQLEDEQVKEVAVLQCSCLATRGDGVVLRQVGVLPPVIELLKTGTSNQKLWAAETLVTLASDDDDNCEAIMDGGAIPPLVTLLRSGTDMQKQEAAFALGNLAANNEVNRVKIAREGAIPPMVEFVKAVTDAQNQWAVYALGFLSVNNEENRVLIAQEGAIPSLVALLRTGTRAQKLWAAYTLGNLAHNDDNRVKITQEGAIASLVNLLRTGTAMVKQRAVFALGNLAGDNDVATDFDEAILPLVDLVRTGSDTQMEDAAYTLGKLASNNNDSRAEIGQRGAIPPLVKLLKIGHDDQKQWAAFALRYLAYNNDVNRVAIVEEGAIPSLLLLMDEGTDEQKEQASHALKHLVAKNDVITHAFIPNRLMVWGDIVDPLVGSASRWHSSHIGVMQTPDRLGDSLVTTLRSSTLKVINDSQIVALWSRKLVKQLVEYEREDRILIRGEC</sequence>
<dbReference type="Pfam" id="PF00514">
    <property type="entry name" value="Arm"/>
    <property type="match status" value="1"/>
</dbReference>
<evidence type="ECO:0000313" key="2">
    <source>
        <dbReference type="EMBL" id="POM66953.1"/>
    </source>
</evidence>
<dbReference type="PANTHER" id="PTHR23315:SF7">
    <property type="entry name" value="U-BOX DOMAIN-CONTAINING PROTEIN 4"/>
    <property type="match status" value="1"/>
</dbReference>